<proteinExistence type="predicted"/>
<evidence type="ECO:0000313" key="2">
    <source>
        <dbReference type="Proteomes" id="UP000178344"/>
    </source>
</evidence>
<name>A0A1F6CF50_9BACT</name>
<dbReference type="EMBL" id="MFKQ01000005">
    <property type="protein sequence ID" value="OGG47597.1"/>
    <property type="molecule type" value="Genomic_DNA"/>
</dbReference>
<protein>
    <submittedName>
        <fullName evidence="1">Uncharacterized protein</fullName>
    </submittedName>
</protein>
<dbReference type="Proteomes" id="UP000178344">
    <property type="component" value="Unassembled WGS sequence"/>
</dbReference>
<comment type="caution">
    <text evidence="1">The sequence shown here is derived from an EMBL/GenBank/DDBJ whole genome shotgun (WGS) entry which is preliminary data.</text>
</comment>
<organism evidence="1 2">
    <name type="scientific">Candidatus Kaiserbacteria bacterium RIFCSPHIGHO2_01_FULL_49_13</name>
    <dbReference type="NCBI Taxonomy" id="1798477"/>
    <lineage>
        <taxon>Bacteria</taxon>
        <taxon>Candidatus Kaiseribacteriota</taxon>
    </lineage>
</organism>
<evidence type="ECO:0000313" key="1">
    <source>
        <dbReference type="EMBL" id="OGG47597.1"/>
    </source>
</evidence>
<sequence length="64" mass="7404">MALLEKFNNRYQEKPTDPAEKILFGVLGDLLGRKGFDNEWDGIDDEIKEELLTENLEIVKKNLP</sequence>
<reference evidence="1 2" key="1">
    <citation type="journal article" date="2016" name="Nat. Commun.">
        <title>Thousands of microbial genomes shed light on interconnected biogeochemical processes in an aquifer system.</title>
        <authorList>
            <person name="Anantharaman K."/>
            <person name="Brown C.T."/>
            <person name="Hug L.A."/>
            <person name="Sharon I."/>
            <person name="Castelle C.J."/>
            <person name="Probst A.J."/>
            <person name="Thomas B.C."/>
            <person name="Singh A."/>
            <person name="Wilkins M.J."/>
            <person name="Karaoz U."/>
            <person name="Brodie E.L."/>
            <person name="Williams K.H."/>
            <person name="Hubbard S.S."/>
            <person name="Banfield J.F."/>
        </authorList>
    </citation>
    <scope>NUCLEOTIDE SEQUENCE [LARGE SCALE GENOMIC DNA]</scope>
</reference>
<gene>
    <name evidence="1" type="ORF">A2671_00285</name>
</gene>
<accession>A0A1F6CF50</accession>
<dbReference type="AlphaFoldDB" id="A0A1F6CF50"/>